<dbReference type="STRING" id="1344416.A0A139ANH4"/>
<dbReference type="PROSITE" id="PS50023">
    <property type="entry name" value="LIM_DOMAIN_2"/>
    <property type="match status" value="4"/>
</dbReference>
<name>A0A139ANH4_GONPJ</name>
<evidence type="ECO:0000313" key="7">
    <source>
        <dbReference type="EMBL" id="KXS18289.1"/>
    </source>
</evidence>
<reference evidence="7 8" key="1">
    <citation type="journal article" date="2015" name="Genome Biol. Evol.">
        <title>Phylogenomic analyses indicate that early fungi evolved digesting cell walls of algal ancestors of land plants.</title>
        <authorList>
            <person name="Chang Y."/>
            <person name="Wang S."/>
            <person name="Sekimoto S."/>
            <person name="Aerts A.L."/>
            <person name="Choi C."/>
            <person name="Clum A."/>
            <person name="LaButti K.M."/>
            <person name="Lindquist E.A."/>
            <person name="Yee Ngan C."/>
            <person name="Ohm R.A."/>
            <person name="Salamov A.A."/>
            <person name="Grigoriev I.V."/>
            <person name="Spatafora J.W."/>
            <person name="Berbee M.L."/>
        </authorList>
    </citation>
    <scope>NUCLEOTIDE SEQUENCE [LARGE SCALE GENOMIC DNA]</scope>
    <source>
        <strain evidence="7 8">JEL478</strain>
    </source>
</reference>
<evidence type="ECO:0000256" key="1">
    <source>
        <dbReference type="ARBA" id="ARBA00022723"/>
    </source>
</evidence>
<dbReference type="SMART" id="SM00132">
    <property type="entry name" value="LIM"/>
    <property type="match status" value="5"/>
</dbReference>
<dbReference type="EMBL" id="KQ965743">
    <property type="protein sequence ID" value="KXS18289.1"/>
    <property type="molecule type" value="Genomic_DNA"/>
</dbReference>
<evidence type="ECO:0000313" key="8">
    <source>
        <dbReference type="Proteomes" id="UP000070544"/>
    </source>
</evidence>
<proteinExistence type="predicted"/>
<feature type="domain" description="LIM zinc-binding" evidence="6">
    <location>
        <begin position="4"/>
        <end position="66"/>
    </location>
</feature>
<evidence type="ECO:0000256" key="2">
    <source>
        <dbReference type="ARBA" id="ARBA00022833"/>
    </source>
</evidence>
<keyword evidence="2 4" id="KW-0862">Zinc</keyword>
<evidence type="ECO:0000256" key="5">
    <source>
        <dbReference type="SAM" id="MobiDB-lite"/>
    </source>
</evidence>
<organism evidence="7 8">
    <name type="scientific">Gonapodya prolifera (strain JEL478)</name>
    <name type="common">Monoblepharis prolifera</name>
    <dbReference type="NCBI Taxonomy" id="1344416"/>
    <lineage>
        <taxon>Eukaryota</taxon>
        <taxon>Fungi</taxon>
        <taxon>Fungi incertae sedis</taxon>
        <taxon>Chytridiomycota</taxon>
        <taxon>Chytridiomycota incertae sedis</taxon>
        <taxon>Monoblepharidomycetes</taxon>
        <taxon>Monoblepharidales</taxon>
        <taxon>Gonapodyaceae</taxon>
        <taxon>Gonapodya</taxon>
    </lineage>
</organism>
<feature type="domain" description="LIM zinc-binding" evidence="6">
    <location>
        <begin position="251"/>
        <end position="311"/>
    </location>
</feature>
<keyword evidence="8" id="KW-1185">Reference proteome</keyword>
<dbReference type="Pfam" id="PF00412">
    <property type="entry name" value="LIM"/>
    <property type="match status" value="5"/>
</dbReference>
<feature type="domain" description="LIM zinc-binding" evidence="6">
    <location>
        <begin position="133"/>
        <end position="192"/>
    </location>
</feature>
<dbReference type="SUPFAM" id="SSF57716">
    <property type="entry name" value="Glucocorticoid receptor-like (DNA-binding domain)"/>
    <property type="match status" value="4"/>
</dbReference>
<dbReference type="OMA" id="RYVCHKC"/>
<dbReference type="GO" id="GO:0046872">
    <property type="term" value="F:metal ion binding"/>
    <property type="evidence" value="ECO:0007669"/>
    <property type="project" value="UniProtKB-KW"/>
</dbReference>
<dbReference type="PANTHER" id="PTHR24210">
    <property type="entry name" value="LIM DOMAIN-CONTAINING PROTEIN"/>
    <property type="match status" value="1"/>
</dbReference>
<keyword evidence="3 4" id="KW-0440">LIM domain</keyword>
<dbReference type="AlphaFoldDB" id="A0A139ANH4"/>
<sequence length="340" mass="38671">MLGSGCAVCSGSLSTADHIVFAGDNRMRIHKDCFLCYQCLLPFAAGVYFEERGRFFCEEDYGIMYGPRCAQCGELIKGAALTACDLRWHPEHFACAVCSSPLQGRTYAKRDGRPWCKGCVAKEKEDENTSKLSSCHRCKKPIAQAALLLHRGLRYHAHHFSCTSCRCELTPDAREHEGKLYCKEHYEKAVAPKCFACKEAVVGRSIVGMGRHFHPEHFVCARCEMPFLDSTYRVWRDMPYCAKHYNEAAGNVCARCFEAVEGEPVTAVSKTFCADHLSCVLCELPLNPRSKFVEWDLRPACSDCWESLPTETRRRANRYFENERKAEKEREKKEGKRETP</sequence>
<dbReference type="InterPro" id="IPR001781">
    <property type="entry name" value="Znf_LIM"/>
</dbReference>
<feature type="domain" description="LIM zinc-binding" evidence="6">
    <location>
        <begin position="67"/>
        <end position="126"/>
    </location>
</feature>
<protein>
    <recommendedName>
        <fullName evidence="6">LIM zinc-binding domain-containing protein</fullName>
    </recommendedName>
</protein>
<accession>A0A139ANH4</accession>
<dbReference type="PROSITE" id="PS00478">
    <property type="entry name" value="LIM_DOMAIN_1"/>
    <property type="match status" value="2"/>
</dbReference>
<dbReference type="Proteomes" id="UP000070544">
    <property type="component" value="Unassembled WGS sequence"/>
</dbReference>
<dbReference type="PANTHER" id="PTHR24210:SF0">
    <property type="entry name" value="LIM DOMAIN-CONTAINING PROTEIN"/>
    <property type="match status" value="1"/>
</dbReference>
<dbReference type="FunFam" id="2.10.110.10:FF:000009">
    <property type="entry name" value="Paxillin isoform 1"/>
    <property type="match status" value="2"/>
</dbReference>
<dbReference type="InterPro" id="IPR017351">
    <property type="entry name" value="PINCH-1-4-like"/>
</dbReference>
<evidence type="ECO:0000259" key="6">
    <source>
        <dbReference type="PROSITE" id="PS50023"/>
    </source>
</evidence>
<feature type="region of interest" description="Disordered" evidence="5">
    <location>
        <begin position="319"/>
        <end position="340"/>
    </location>
</feature>
<dbReference type="OrthoDB" id="15567at2759"/>
<evidence type="ECO:0000256" key="4">
    <source>
        <dbReference type="PROSITE-ProRule" id="PRU00125"/>
    </source>
</evidence>
<gene>
    <name evidence="7" type="ORF">M427DRAFT_153426</name>
</gene>
<dbReference type="Gene3D" id="2.10.110.10">
    <property type="entry name" value="Cysteine Rich Protein"/>
    <property type="match status" value="5"/>
</dbReference>
<evidence type="ECO:0000256" key="3">
    <source>
        <dbReference type="ARBA" id="ARBA00023038"/>
    </source>
</evidence>
<keyword evidence="1 4" id="KW-0479">Metal-binding</keyword>